<reference evidence="8 9" key="1">
    <citation type="submission" date="2018-01" db="EMBL/GenBank/DDBJ databases">
        <title>The draft genome of an aniline degradation strain ANB-1.</title>
        <authorList>
            <person name="Zhang L."/>
            <person name="Jiang J."/>
        </authorList>
    </citation>
    <scope>NUCLEOTIDE SEQUENCE [LARGE SCALE GENOMIC DNA]</scope>
    <source>
        <strain evidence="8 9">ANB-1</strain>
    </source>
</reference>
<feature type="domain" description="Sulfatase N-terminal" evidence="7">
    <location>
        <begin position="244"/>
        <end position="505"/>
    </location>
</feature>
<feature type="transmembrane region" description="Helical" evidence="6">
    <location>
        <begin position="166"/>
        <end position="187"/>
    </location>
</feature>
<comment type="caution">
    <text evidence="8">The sequence shown here is derived from an EMBL/GenBank/DDBJ whole genome shotgun (WGS) entry which is preliminary data.</text>
</comment>
<comment type="subcellular location">
    <subcellularLocation>
        <location evidence="1">Cell membrane</location>
        <topology evidence="1">Multi-pass membrane protein</topology>
    </subcellularLocation>
</comment>
<dbReference type="SUPFAM" id="SSF53649">
    <property type="entry name" value="Alkaline phosphatase-like"/>
    <property type="match status" value="1"/>
</dbReference>
<feature type="transmembrane region" description="Helical" evidence="6">
    <location>
        <begin position="39"/>
        <end position="58"/>
    </location>
</feature>
<proteinExistence type="predicted"/>
<dbReference type="Proteomes" id="UP000235994">
    <property type="component" value="Unassembled WGS sequence"/>
</dbReference>
<dbReference type="CDD" id="cd16015">
    <property type="entry name" value="LTA_synthase"/>
    <property type="match status" value="1"/>
</dbReference>
<evidence type="ECO:0000256" key="3">
    <source>
        <dbReference type="ARBA" id="ARBA00022692"/>
    </source>
</evidence>
<dbReference type="Gene3D" id="3.40.720.10">
    <property type="entry name" value="Alkaline Phosphatase, subunit A"/>
    <property type="match status" value="1"/>
</dbReference>
<name>A0A2N8KPH7_9BURK</name>
<dbReference type="GO" id="GO:0005886">
    <property type="term" value="C:plasma membrane"/>
    <property type="evidence" value="ECO:0007669"/>
    <property type="project" value="UniProtKB-SubCell"/>
</dbReference>
<dbReference type="PANTHER" id="PTHR47371">
    <property type="entry name" value="LIPOTEICHOIC ACID SYNTHASE"/>
    <property type="match status" value="1"/>
</dbReference>
<keyword evidence="9" id="KW-1185">Reference proteome</keyword>
<sequence length="536" mass="59487">MIEAFWIPLLPPYLIGLALTWAIETLLVPRPVAPWRRPAAALGAHLGVWTLAFALELALFRRPYFAVANVLAIQLLIVLVNNAKYHALREPFVYPDFEYFTDAIKHPRLYLPFFGLARALAAGGGYGAALWAGLALEDSVTAGAGLWLVSFAELPQEHLFDPTAPLIPFFAHTAALAIAGLALAMLAGRRNPVSFDACNDLRRLGLIAALWAYGRAERQPTADLRSRAPFANAKPPDVLPDPLPDLVVIQSESFFDARRAYPQILREDILANFDQLKSEAIAHGQLKVPAWGANTVRTEFAFLSGMGPDELGIHQYNPYRRLAGQGFPTIASYLKSLGYRTVCVHPYHRSFYRRDKVLPLLGFDEFIGIEAFQHARRDGPYVGDRALGDYIAHMLQQESDQPLYLHVITMENHGPLHWESVDEADVADVFKGRMPDGCRDLVAYARHLRNADAMFGRVREVLMGRNRPASLCIFGDHVPIMPGVYRKCGASDGATPYLLWSSGRNDDIGRPQPDYGITELAWANLKSVTTLHGEDA</sequence>
<dbReference type="PANTHER" id="PTHR47371:SF3">
    <property type="entry name" value="PHOSPHOGLYCEROL TRANSFERASE I"/>
    <property type="match status" value="1"/>
</dbReference>
<dbReference type="InterPro" id="IPR017850">
    <property type="entry name" value="Alkaline_phosphatase_core_sf"/>
</dbReference>
<dbReference type="EMBL" id="POQS01000001">
    <property type="protein sequence ID" value="PND35356.1"/>
    <property type="molecule type" value="Genomic_DNA"/>
</dbReference>
<evidence type="ECO:0000313" key="8">
    <source>
        <dbReference type="EMBL" id="PND35356.1"/>
    </source>
</evidence>
<accession>A0A2N8KPH7</accession>
<keyword evidence="4 6" id="KW-1133">Transmembrane helix</keyword>
<feature type="transmembrane region" description="Helical" evidence="6">
    <location>
        <begin position="6"/>
        <end position="27"/>
    </location>
</feature>
<gene>
    <name evidence="8" type="ORF">C1I89_02945</name>
</gene>
<evidence type="ECO:0000256" key="5">
    <source>
        <dbReference type="ARBA" id="ARBA00023136"/>
    </source>
</evidence>
<evidence type="ECO:0000256" key="1">
    <source>
        <dbReference type="ARBA" id="ARBA00004651"/>
    </source>
</evidence>
<evidence type="ECO:0000256" key="2">
    <source>
        <dbReference type="ARBA" id="ARBA00022475"/>
    </source>
</evidence>
<dbReference type="InterPro" id="IPR000917">
    <property type="entry name" value="Sulfatase_N"/>
</dbReference>
<evidence type="ECO:0000259" key="7">
    <source>
        <dbReference type="Pfam" id="PF00884"/>
    </source>
</evidence>
<feature type="transmembrane region" description="Helical" evidence="6">
    <location>
        <begin position="109"/>
        <end position="132"/>
    </location>
</feature>
<dbReference type="InterPro" id="IPR050448">
    <property type="entry name" value="OpgB/LTA_synthase_biosynth"/>
</dbReference>
<dbReference type="AlphaFoldDB" id="A0A2N8KPH7"/>
<keyword evidence="2" id="KW-1003">Cell membrane</keyword>
<keyword evidence="5 6" id="KW-0472">Membrane</keyword>
<dbReference type="RefSeq" id="WP_102771295.1">
    <property type="nucleotide sequence ID" value="NZ_POQS01000001.1"/>
</dbReference>
<organism evidence="8 9">
    <name type="scientific">Achromobacter pulmonis</name>
    <dbReference type="NCBI Taxonomy" id="1389932"/>
    <lineage>
        <taxon>Bacteria</taxon>
        <taxon>Pseudomonadati</taxon>
        <taxon>Pseudomonadota</taxon>
        <taxon>Betaproteobacteria</taxon>
        <taxon>Burkholderiales</taxon>
        <taxon>Alcaligenaceae</taxon>
        <taxon>Achromobacter</taxon>
    </lineage>
</organism>
<evidence type="ECO:0000313" key="9">
    <source>
        <dbReference type="Proteomes" id="UP000235994"/>
    </source>
</evidence>
<keyword evidence="3 6" id="KW-0812">Transmembrane</keyword>
<evidence type="ECO:0000256" key="6">
    <source>
        <dbReference type="SAM" id="Phobius"/>
    </source>
</evidence>
<protein>
    <submittedName>
        <fullName evidence="8">Capsular biosynthesis protein</fullName>
    </submittedName>
</protein>
<evidence type="ECO:0000256" key="4">
    <source>
        <dbReference type="ARBA" id="ARBA00022989"/>
    </source>
</evidence>
<dbReference type="Pfam" id="PF00884">
    <property type="entry name" value="Sulfatase"/>
    <property type="match status" value="1"/>
</dbReference>